<dbReference type="EMBL" id="JBEQCT010000003">
    <property type="protein sequence ID" value="MFM2485023.1"/>
    <property type="molecule type" value="Genomic_DNA"/>
</dbReference>
<evidence type="ECO:0000313" key="1">
    <source>
        <dbReference type="EMBL" id="MFM2485023.1"/>
    </source>
</evidence>
<proteinExistence type="predicted"/>
<dbReference type="CDD" id="cd19166">
    <property type="entry name" value="HemeO-bac"/>
    <property type="match status" value="1"/>
</dbReference>
<comment type="caution">
    <text evidence="1">The sequence shown here is derived from an EMBL/GenBank/DDBJ whole genome shotgun (WGS) entry which is preliminary data.</text>
</comment>
<evidence type="ECO:0000313" key="2">
    <source>
        <dbReference type="Proteomes" id="UP001629953"/>
    </source>
</evidence>
<dbReference type="Proteomes" id="UP001629953">
    <property type="component" value="Unassembled WGS sequence"/>
</dbReference>
<dbReference type="InterPro" id="IPR016084">
    <property type="entry name" value="Haem_Oase-like_multi-hlx"/>
</dbReference>
<keyword evidence="2" id="KW-1185">Reference proteome</keyword>
<dbReference type="Gene3D" id="1.20.910.10">
    <property type="entry name" value="Heme oxygenase-like"/>
    <property type="match status" value="1"/>
</dbReference>
<name>A0ABW9G631_9GAMM</name>
<gene>
    <name evidence="1" type="ORF">ABUE30_08095</name>
</gene>
<accession>A0ABW9G631</accession>
<dbReference type="SUPFAM" id="SSF48613">
    <property type="entry name" value="Heme oxygenase-like"/>
    <property type="match status" value="1"/>
</dbReference>
<organism evidence="1 2">
    <name type="scientific">Celerinatantimonas yamalensis</name>
    <dbReference type="NCBI Taxonomy" id="559956"/>
    <lineage>
        <taxon>Bacteria</taxon>
        <taxon>Pseudomonadati</taxon>
        <taxon>Pseudomonadota</taxon>
        <taxon>Gammaproteobacteria</taxon>
        <taxon>Celerinatantimonadaceae</taxon>
        <taxon>Celerinatantimonas</taxon>
    </lineage>
</organism>
<reference evidence="1 2" key="1">
    <citation type="journal article" date="2013" name="Int. J. Syst. Evol. Microbiol.">
        <title>Celerinatantimonas yamalensis sp. nov., a cold-adapted diazotrophic bacterium from a cold permafrost brine.</title>
        <authorList>
            <person name="Shcherbakova V."/>
            <person name="Chuvilskaya N."/>
            <person name="Rivkina E."/>
            <person name="Demidov N."/>
            <person name="Uchaeva V."/>
            <person name="Suetin S."/>
            <person name="Suzina N."/>
            <person name="Gilichinsky D."/>
        </authorList>
    </citation>
    <scope>NUCLEOTIDE SEQUENCE [LARGE SCALE GENOMIC DNA]</scope>
    <source>
        <strain evidence="1 2">C7</strain>
    </source>
</reference>
<dbReference type="RefSeq" id="WP_408623236.1">
    <property type="nucleotide sequence ID" value="NZ_JBEQCT010000003.1"/>
</dbReference>
<dbReference type="InterPro" id="IPR016053">
    <property type="entry name" value="Haem_Oase-like"/>
</dbReference>
<dbReference type="Pfam" id="PF01126">
    <property type="entry name" value="Heme_oxygenase"/>
    <property type="match status" value="1"/>
</dbReference>
<protein>
    <submittedName>
        <fullName evidence="1">Biliverdin-producing heme oxygenase</fullName>
    </submittedName>
</protein>
<sequence length="203" mass="23423">MDKQLLSEQLKTRTWHLHNQLDHQPILKCLIAKDIDVVAYQKAMRCFHNCFVRWQLDFEQAATLFLPPEFARIDCQINSLKQDVAYSPNASPEEALRPSALKLQRLEDYLGYSYVMHGSHMGGKMIYKRLSQASALQGLPLAYFSALAHSRPAIEGWDVWKHQFDQYVEEHTLDPSAIIDAAIDCFTQLVAWFADEHQFEPIS</sequence>